<dbReference type="AlphaFoldDB" id="A0A9X3BIF3"/>
<reference evidence="2" key="1">
    <citation type="submission" date="2022-09" db="EMBL/GenBank/DDBJ databases">
        <authorList>
            <person name="Yuan C."/>
            <person name="Ke Z."/>
        </authorList>
    </citation>
    <scope>NUCLEOTIDE SEQUENCE</scope>
    <source>
        <strain evidence="2">LB-8</strain>
    </source>
</reference>
<dbReference type="Proteomes" id="UP001155483">
    <property type="component" value="Unassembled WGS sequence"/>
</dbReference>
<keyword evidence="1" id="KW-1133">Transmembrane helix</keyword>
<feature type="transmembrane region" description="Helical" evidence="1">
    <location>
        <begin position="145"/>
        <end position="164"/>
    </location>
</feature>
<evidence type="ECO:0000256" key="1">
    <source>
        <dbReference type="SAM" id="Phobius"/>
    </source>
</evidence>
<dbReference type="RefSeq" id="WP_279297407.1">
    <property type="nucleotide sequence ID" value="NZ_JAOTIF010000008.1"/>
</dbReference>
<keyword evidence="1" id="KW-0472">Membrane</keyword>
<gene>
    <name evidence="2" type="ORF">OCK74_12620</name>
</gene>
<evidence type="ECO:0000313" key="3">
    <source>
        <dbReference type="Proteomes" id="UP001155483"/>
    </source>
</evidence>
<organism evidence="2 3">
    <name type="scientific">Paraflavisolibacter caeni</name>
    <dbReference type="NCBI Taxonomy" id="2982496"/>
    <lineage>
        <taxon>Bacteria</taxon>
        <taxon>Pseudomonadati</taxon>
        <taxon>Bacteroidota</taxon>
        <taxon>Chitinophagia</taxon>
        <taxon>Chitinophagales</taxon>
        <taxon>Chitinophagaceae</taxon>
        <taxon>Paraflavisolibacter</taxon>
    </lineage>
</organism>
<evidence type="ECO:0000313" key="2">
    <source>
        <dbReference type="EMBL" id="MCU7549968.1"/>
    </source>
</evidence>
<keyword evidence="1" id="KW-0812">Transmembrane</keyword>
<keyword evidence="3" id="KW-1185">Reference proteome</keyword>
<proteinExistence type="predicted"/>
<protein>
    <recommendedName>
        <fullName evidence="4">DUF2306 domain-containing protein</fullName>
    </recommendedName>
</protein>
<evidence type="ECO:0008006" key="4">
    <source>
        <dbReference type="Google" id="ProtNLM"/>
    </source>
</evidence>
<feature type="transmembrane region" description="Helical" evidence="1">
    <location>
        <begin position="57"/>
        <end position="76"/>
    </location>
</feature>
<feature type="transmembrane region" description="Helical" evidence="1">
    <location>
        <begin position="82"/>
        <end position="98"/>
    </location>
</feature>
<feature type="transmembrane region" description="Helical" evidence="1">
    <location>
        <begin position="110"/>
        <end position="130"/>
    </location>
</feature>
<accession>A0A9X3BIF3</accession>
<sequence length="176" mass="20200">MFEGNPFVVQGFEIPSDSPLFLTILSIHILAALTCVVAGLMAMLAKKQIGLHPKAGTVYFWSLLVVFITATIIAAVRWREDYHLFILGFISFSSAFIGRKARRNQWEKWSIIHITEMGVSYILLLTAFYVDNGKFLPIWKNFHPLIYWLLPAVIGIPIIIRTVFTHPLSRKYFDRN</sequence>
<dbReference type="EMBL" id="JAOTIF010000008">
    <property type="protein sequence ID" value="MCU7549968.1"/>
    <property type="molecule type" value="Genomic_DNA"/>
</dbReference>
<reference evidence="2" key="2">
    <citation type="submission" date="2023-04" db="EMBL/GenBank/DDBJ databases">
        <title>Paracnuella aquatica gen. nov., sp. nov., a member of the family Chitinophagaceae isolated from a hot spring.</title>
        <authorList>
            <person name="Wang C."/>
        </authorList>
    </citation>
    <scope>NUCLEOTIDE SEQUENCE</scope>
    <source>
        <strain evidence="2">LB-8</strain>
    </source>
</reference>
<name>A0A9X3BIF3_9BACT</name>
<comment type="caution">
    <text evidence="2">The sequence shown here is derived from an EMBL/GenBank/DDBJ whole genome shotgun (WGS) entry which is preliminary data.</text>
</comment>
<feature type="transmembrane region" description="Helical" evidence="1">
    <location>
        <begin position="20"/>
        <end position="45"/>
    </location>
</feature>